<evidence type="ECO:0000256" key="4">
    <source>
        <dbReference type="ARBA" id="ARBA00022692"/>
    </source>
</evidence>
<comment type="similarity">
    <text evidence="8">Belongs to the exbB/tolQ family.</text>
</comment>
<dbReference type="RefSeq" id="WP_069962933.1">
    <property type="nucleotide sequence ID" value="NZ_CP016094.1"/>
</dbReference>
<dbReference type="EMBL" id="CP016094">
    <property type="protein sequence ID" value="AOS45824.1"/>
    <property type="molecule type" value="Genomic_DNA"/>
</dbReference>
<feature type="transmembrane region" description="Helical" evidence="9">
    <location>
        <begin position="140"/>
        <end position="162"/>
    </location>
</feature>
<organism evidence="11 12">
    <name type="scientific">Lacunisphaera limnophila</name>
    <dbReference type="NCBI Taxonomy" id="1838286"/>
    <lineage>
        <taxon>Bacteria</taxon>
        <taxon>Pseudomonadati</taxon>
        <taxon>Verrucomicrobiota</taxon>
        <taxon>Opitutia</taxon>
        <taxon>Opitutales</taxon>
        <taxon>Opitutaceae</taxon>
        <taxon>Lacunisphaera</taxon>
    </lineage>
</organism>
<accession>A0A1D8AY83</accession>
<keyword evidence="4 9" id="KW-0812">Transmembrane</keyword>
<evidence type="ECO:0000256" key="7">
    <source>
        <dbReference type="ARBA" id="ARBA00023136"/>
    </source>
</evidence>
<feature type="transmembrane region" description="Helical" evidence="9">
    <location>
        <begin position="182"/>
        <end position="207"/>
    </location>
</feature>
<evidence type="ECO:0000313" key="12">
    <source>
        <dbReference type="Proteomes" id="UP000095228"/>
    </source>
</evidence>
<evidence type="ECO:0000256" key="9">
    <source>
        <dbReference type="SAM" id="Phobius"/>
    </source>
</evidence>
<evidence type="ECO:0000256" key="5">
    <source>
        <dbReference type="ARBA" id="ARBA00022927"/>
    </source>
</evidence>
<evidence type="ECO:0000256" key="3">
    <source>
        <dbReference type="ARBA" id="ARBA00022475"/>
    </source>
</evidence>
<keyword evidence="3" id="KW-1003">Cell membrane</keyword>
<dbReference type="Pfam" id="PF01618">
    <property type="entry name" value="MotA_ExbB"/>
    <property type="match status" value="1"/>
</dbReference>
<sequence>MLSLLPDSPLFATVNIVQVFMQCDLVGQVITTLLMISSIFAWSVMLGKRNELKQLRRLNHAFDQRLREERKLLDLPESFRNKRSIPYADLLAEAIESYWRAAAIGKEKGDDSLHARLEHAENAIQRALARQALRYEESMVWLATMVTVAPFMGLLGTVWGVMEAFSAVSVMQTASIQTLAPGVSAALLTTIAGLVVAIPSVIGYNVLFNTTKTMMTEIENYASSLADRIELEMQK</sequence>
<name>A0A1D8AY83_9BACT</name>
<dbReference type="InterPro" id="IPR002898">
    <property type="entry name" value="MotA_ExbB_proton_chnl"/>
</dbReference>
<evidence type="ECO:0000259" key="10">
    <source>
        <dbReference type="Pfam" id="PF01618"/>
    </source>
</evidence>
<evidence type="ECO:0000313" key="11">
    <source>
        <dbReference type="EMBL" id="AOS45824.1"/>
    </source>
</evidence>
<reference evidence="11 12" key="1">
    <citation type="submission" date="2016-06" db="EMBL/GenBank/DDBJ databases">
        <title>Three novel species with peptidoglycan cell walls form the new genus Lacunisphaera gen. nov. in the family Opitutaceae of the verrucomicrobial subdivision 4.</title>
        <authorList>
            <person name="Rast P."/>
            <person name="Gloeckner I."/>
            <person name="Jogler M."/>
            <person name="Boedeker C."/>
            <person name="Jeske O."/>
            <person name="Wiegand S."/>
            <person name="Reinhardt R."/>
            <person name="Schumann P."/>
            <person name="Rohde M."/>
            <person name="Spring S."/>
            <person name="Gloeckner F.O."/>
            <person name="Jogler C."/>
        </authorList>
    </citation>
    <scope>NUCLEOTIDE SEQUENCE [LARGE SCALE GENOMIC DNA]</scope>
    <source>
        <strain evidence="11 12">IG16b</strain>
    </source>
</reference>
<dbReference type="PANTHER" id="PTHR30625:SF15">
    <property type="entry name" value="BIOPOLYMER TRANSPORT PROTEIN EXBB"/>
    <property type="match status" value="1"/>
</dbReference>
<keyword evidence="2 8" id="KW-0813">Transport</keyword>
<evidence type="ECO:0000256" key="2">
    <source>
        <dbReference type="ARBA" id="ARBA00022448"/>
    </source>
</evidence>
<keyword evidence="5 8" id="KW-0653">Protein transport</keyword>
<gene>
    <name evidence="11" type="primary">exbB_3</name>
    <name evidence="11" type="ORF">Verru16b_02913</name>
</gene>
<dbReference type="OrthoDB" id="9805133at2"/>
<dbReference type="Proteomes" id="UP000095228">
    <property type="component" value="Chromosome"/>
</dbReference>
<keyword evidence="7 9" id="KW-0472">Membrane</keyword>
<dbReference type="PANTHER" id="PTHR30625">
    <property type="entry name" value="PROTEIN TOLQ"/>
    <property type="match status" value="1"/>
</dbReference>
<dbReference type="AlphaFoldDB" id="A0A1D8AY83"/>
<protein>
    <submittedName>
        <fullName evidence="11">Biopolymer transport protein ExbB</fullName>
    </submittedName>
</protein>
<dbReference type="GO" id="GO:0017038">
    <property type="term" value="P:protein import"/>
    <property type="evidence" value="ECO:0007669"/>
    <property type="project" value="TreeGrafter"/>
</dbReference>
<dbReference type="GO" id="GO:0005886">
    <property type="term" value="C:plasma membrane"/>
    <property type="evidence" value="ECO:0007669"/>
    <property type="project" value="UniProtKB-SubCell"/>
</dbReference>
<keyword evidence="6 9" id="KW-1133">Transmembrane helix</keyword>
<feature type="domain" description="MotA/TolQ/ExbB proton channel" evidence="10">
    <location>
        <begin position="115"/>
        <end position="219"/>
    </location>
</feature>
<dbReference type="KEGG" id="obg:Verru16b_02913"/>
<feature type="transmembrane region" description="Helical" evidence="9">
    <location>
        <begin position="25"/>
        <end position="47"/>
    </location>
</feature>
<evidence type="ECO:0000256" key="1">
    <source>
        <dbReference type="ARBA" id="ARBA00004651"/>
    </source>
</evidence>
<dbReference type="STRING" id="1838286.Verru16b_02913"/>
<comment type="subcellular location">
    <subcellularLocation>
        <location evidence="1">Cell membrane</location>
        <topology evidence="1">Multi-pass membrane protein</topology>
    </subcellularLocation>
    <subcellularLocation>
        <location evidence="8">Membrane</location>
        <topology evidence="8">Multi-pass membrane protein</topology>
    </subcellularLocation>
</comment>
<proteinExistence type="inferred from homology"/>
<keyword evidence="12" id="KW-1185">Reference proteome</keyword>
<dbReference type="InterPro" id="IPR050790">
    <property type="entry name" value="ExbB/TolQ_transport"/>
</dbReference>
<evidence type="ECO:0000256" key="6">
    <source>
        <dbReference type="ARBA" id="ARBA00022989"/>
    </source>
</evidence>
<evidence type="ECO:0000256" key="8">
    <source>
        <dbReference type="RuleBase" id="RU004057"/>
    </source>
</evidence>